<reference evidence="2 3" key="1">
    <citation type="journal article" date="2011" name="J. Bacteriol.">
        <title>Genome sequence of the algicidal bacterium Kordia algicida OT-1.</title>
        <authorList>
            <person name="Lee H.S."/>
            <person name="Kang S.G."/>
            <person name="Kwon K.K."/>
            <person name="Lee J.H."/>
            <person name="Kim S.J."/>
        </authorList>
    </citation>
    <scope>NUCLEOTIDE SEQUENCE [LARGE SCALE GENOMIC DNA]</scope>
    <source>
        <strain evidence="2 3">OT-1</strain>
    </source>
</reference>
<feature type="chain" id="PRO_5002734291" description="Peptidase M48 domain-containing protein" evidence="1">
    <location>
        <begin position="22"/>
        <end position="290"/>
    </location>
</feature>
<proteinExistence type="predicted"/>
<keyword evidence="3" id="KW-1185">Reference proteome</keyword>
<organism evidence="2 3">
    <name type="scientific">Kordia algicida OT-1</name>
    <dbReference type="NCBI Taxonomy" id="391587"/>
    <lineage>
        <taxon>Bacteria</taxon>
        <taxon>Pseudomonadati</taxon>
        <taxon>Bacteroidota</taxon>
        <taxon>Flavobacteriia</taxon>
        <taxon>Flavobacteriales</taxon>
        <taxon>Flavobacteriaceae</taxon>
        <taxon>Kordia</taxon>
    </lineage>
</organism>
<dbReference type="HOGENOM" id="CLU_1128443_0_0_10"/>
<protein>
    <recommendedName>
        <fullName evidence="4">Peptidase M48 domain-containing protein</fullName>
    </recommendedName>
</protein>
<evidence type="ECO:0008006" key="4">
    <source>
        <dbReference type="Google" id="ProtNLM"/>
    </source>
</evidence>
<feature type="signal peptide" evidence="1">
    <location>
        <begin position="1"/>
        <end position="21"/>
    </location>
</feature>
<evidence type="ECO:0000256" key="1">
    <source>
        <dbReference type="SAM" id="SignalP"/>
    </source>
</evidence>
<evidence type="ECO:0000313" key="2">
    <source>
        <dbReference type="EMBL" id="EDP96431.1"/>
    </source>
</evidence>
<keyword evidence="1" id="KW-0732">Signal</keyword>
<dbReference type="AlphaFoldDB" id="A9DVJ8"/>
<gene>
    <name evidence="2" type="ORF">KAOT1_03442</name>
</gene>
<name>A9DVJ8_9FLAO</name>
<comment type="caution">
    <text evidence="2">The sequence shown here is derived from an EMBL/GenBank/DDBJ whole genome shotgun (WGS) entry which is preliminary data.</text>
</comment>
<dbReference type="STRING" id="391587.KAOT1_03442"/>
<accession>A9DVJ8</accession>
<evidence type="ECO:0000313" key="3">
    <source>
        <dbReference type="Proteomes" id="UP000002945"/>
    </source>
</evidence>
<sequence>MKVKQLFLLILLLSISQNIVAQYNLTDKQRYMINEWRDAYGGKVYYAYNYPKTYNVYKQLKRYSGMDYPIIFSQTFNWGQAHNGGLIILDYSTINKNKHVLAFVFAHEWGHQALGHQSNVYNPYGSTWKIRTSATQTEDEADVYAGKFLATYNYDINIVYNYLYNLPKNDNDHTHSSGRKRAKLVLKGYRSVKGSSNTNSSEVQYKYVTVACNHAAHPNGDLTNCIHLAHPNGDLYRCQHRCRDYYNRIVPCHPNGHVVACTHRAHPNGDISSCRHRLHPNGHTKKVRKY</sequence>
<dbReference type="EMBL" id="ABIB01000004">
    <property type="protein sequence ID" value="EDP96431.1"/>
    <property type="molecule type" value="Genomic_DNA"/>
</dbReference>
<dbReference type="Proteomes" id="UP000002945">
    <property type="component" value="Unassembled WGS sequence"/>
</dbReference>